<dbReference type="InterPro" id="IPR045499">
    <property type="entry name" value="DUF6492"/>
</dbReference>
<accession>A0ABW0Q0H1</accession>
<comment type="caution">
    <text evidence="1">The sequence shown here is derived from an EMBL/GenBank/DDBJ whole genome shotgun (WGS) entry which is preliminary data.</text>
</comment>
<sequence length="319" mass="37059">MVSFSICMPLKIGTHSYSDLDRLLSLALPSMHRFLNPAWVNEIVLISPKGDIKAIKRALRHERVFKFRILDEDSQFTSGYSQSGWTKQQILKLSAGRYIDDEWILTLDSDVIITRQINESDLFVGNRAIPHLEQQKNHWGWWKASMELLNTPAIVTQDDAVLGVTPQFLHGPTLRSLTEELDLAAGTDNWQIYLMKNRPDWADNSWTEYSLYWCYVLKNQLQDKLYSNAKNTLYAMGESIWLKDHWERIHDGRLDRLFSPTSEHVFLLVQSNIDIPLKDIIEVFGPRILEGQPPGLSRRRKLPFSPAAAWRWLLSNRKK</sequence>
<keyword evidence="2" id="KW-1185">Reference proteome</keyword>
<dbReference type="RefSeq" id="WP_266343728.1">
    <property type="nucleotide sequence ID" value="NZ_JAPKNH010000003.1"/>
</dbReference>
<dbReference type="Proteomes" id="UP001596150">
    <property type="component" value="Unassembled WGS sequence"/>
</dbReference>
<dbReference type="Pfam" id="PF20102">
    <property type="entry name" value="DUF6492"/>
    <property type="match status" value="1"/>
</dbReference>
<proteinExistence type="predicted"/>
<protein>
    <submittedName>
        <fullName evidence="1">DUF6492 family protein</fullName>
    </submittedName>
</protein>
<dbReference type="EMBL" id="JBHSML010000013">
    <property type="protein sequence ID" value="MFC5518096.1"/>
    <property type="molecule type" value="Genomic_DNA"/>
</dbReference>
<evidence type="ECO:0000313" key="1">
    <source>
        <dbReference type="EMBL" id="MFC5518096.1"/>
    </source>
</evidence>
<evidence type="ECO:0000313" key="2">
    <source>
        <dbReference type="Proteomes" id="UP001596150"/>
    </source>
</evidence>
<gene>
    <name evidence="1" type="ORF">ACFPP9_20120</name>
</gene>
<organism evidence="1 2">
    <name type="scientific">Kaistia terrae</name>
    <dbReference type="NCBI Taxonomy" id="537017"/>
    <lineage>
        <taxon>Bacteria</taxon>
        <taxon>Pseudomonadati</taxon>
        <taxon>Pseudomonadota</taxon>
        <taxon>Alphaproteobacteria</taxon>
        <taxon>Hyphomicrobiales</taxon>
        <taxon>Kaistiaceae</taxon>
        <taxon>Kaistia</taxon>
    </lineage>
</organism>
<reference evidence="2" key="1">
    <citation type="journal article" date="2019" name="Int. J. Syst. Evol. Microbiol.">
        <title>The Global Catalogue of Microorganisms (GCM) 10K type strain sequencing project: providing services to taxonomists for standard genome sequencing and annotation.</title>
        <authorList>
            <consortium name="The Broad Institute Genomics Platform"/>
            <consortium name="The Broad Institute Genome Sequencing Center for Infectious Disease"/>
            <person name="Wu L."/>
            <person name="Ma J."/>
        </authorList>
    </citation>
    <scope>NUCLEOTIDE SEQUENCE [LARGE SCALE GENOMIC DNA]</scope>
    <source>
        <strain evidence="2">KACC 12633</strain>
    </source>
</reference>
<name>A0ABW0Q0H1_9HYPH</name>